<dbReference type="Pfam" id="PF17668">
    <property type="entry name" value="Acetyltransf_17"/>
    <property type="match status" value="1"/>
</dbReference>
<accession>A0ABT4IDS7</accession>
<dbReference type="SUPFAM" id="SSF55729">
    <property type="entry name" value="Acyl-CoA N-acyltransferases (Nat)"/>
    <property type="match status" value="1"/>
</dbReference>
<sequence length="390" mass="45271">MSVEHLDQSTDLLRYAFQVTDNTLRECGWEDEEIKQSKSSVLERANVWGYFDGETLVSQFASYPLEMNIHSVIYPIVFITSVSTYPEYSGLGLMSKLMKRSLTEMRENGQSLALLCPYSIPLYRKKGWEIVSDKMSFSIREGGFPIYPEVPGYVRRVPRDDKEFTDLHMQFAKRTHGCLFRNYLVWDKYWRWDEDDMTVALYYRENGVPGGYMVYLIKNGVMYVKEMIYLDRESKKGLWNYISAHESMITKVRGYHYFSEPIAFDLEDSDIKETIRPYIMGRIVDVEQFLEKYRFNPDVHAEFTVNISDPILEWNNRSITLAVSDGKAVQKDGTAEHGADLSIGTLTTLLLGYKRASELAALERLCADPSTIHLLDQVFISRKPYISDYI</sequence>
<dbReference type="Pfam" id="PF13530">
    <property type="entry name" value="SCP2_2"/>
    <property type="match status" value="1"/>
</dbReference>
<protein>
    <submittedName>
        <fullName evidence="2">GNAT family N-acetyltransferase</fullName>
        <ecNumber evidence="2">2.3.1.-</ecNumber>
    </submittedName>
</protein>
<dbReference type="GO" id="GO:0016746">
    <property type="term" value="F:acyltransferase activity"/>
    <property type="evidence" value="ECO:0007669"/>
    <property type="project" value="UniProtKB-KW"/>
</dbReference>
<dbReference type="Gene3D" id="3.40.630.30">
    <property type="match status" value="2"/>
</dbReference>
<dbReference type="EC" id="2.3.1.-" evidence="2"/>
<dbReference type="InterPro" id="IPR025559">
    <property type="entry name" value="Eis_dom"/>
</dbReference>
<organism evidence="2 3">
    <name type="scientific">Methanocorpusculum petauri</name>
    <dbReference type="NCBI Taxonomy" id="3002863"/>
    <lineage>
        <taxon>Archaea</taxon>
        <taxon>Methanobacteriati</taxon>
        <taxon>Methanobacteriota</taxon>
        <taxon>Stenosarchaea group</taxon>
        <taxon>Methanomicrobia</taxon>
        <taxon>Methanomicrobiales</taxon>
        <taxon>Methanocorpusculaceae</taxon>
        <taxon>Methanocorpusculum</taxon>
    </lineage>
</organism>
<gene>
    <name evidence="2" type="ORF">O0S10_01480</name>
</gene>
<dbReference type="InterPro" id="IPR041380">
    <property type="entry name" value="Acetyltransf_17"/>
</dbReference>
<reference evidence="2" key="1">
    <citation type="submission" date="2022-12" db="EMBL/GenBank/DDBJ databases">
        <title>Isolation and characterisation of novel Methanocorpusculum spp. from native Australian herbivores indicates the genus is ancestrally host-associated.</title>
        <authorList>
            <person name="Volmer J.G."/>
            <person name="Soo R.M."/>
            <person name="Evans P.N."/>
            <person name="Hoedt E.C."/>
            <person name="Astorga Alsina A.L."/>
            <person name="Woodcroft B.J."/>
            <person name="Tyson G.W."/>
            <person name="Hugenholtz P."/>
            <person name="Morrison M."/>
        </authorList>
    </citation>
    <scope>NUCLEOTIDE SEQUENCE</scope>
    <source>
        <strain evidence="2">MG</strain>
    </source>
</reference>
<dbReference type="EMBL" id="JAPTGB010000003">
    <property type="protein sequence ID" value="MCZ0859897.1"/>
    <property type="molecule type" value="Genomic_DNA"/>
</dbReference>
<dbReference type="InterPro" id="IPR016181">
    <property type="entry name" value="Acyl_CoA_acyltransferase"/>
</dbReference>
<proteinExistence type="predicted"/>
<dbReference type="InterPro" id="IPR051554">
    <property type="entry name" value="Acetyltransferase_Eis"/>
</dbReference>
<dbReference type="InterPro" id="IPR000182">
    <property type="entry name" value="GNAT_dom"/>
</dbReference>
<keyword evidence="3" id="KW-1185">Reference proteome</keyword>
<dbReference type="Gene3D" id="3.30.1050.10">
    <property type="entry name" value="SCP2 sterol-binding domain"/>
    <property type="match status" value="1"/>
</dbReference>
<evidence type="ECO:0000313" key="2">
    <source>
        <dbReference type="EMBL" id="MCZ0859897.1"/>
    </source>
</evidence>
<feature type="domain" description="N-acetyltransferase" evidence="1">
    <location>
        <begin position="1"/>
        <end position="174"/>
    </location>
</feature>
<name>A0ABT4IDS7_9EURY</name>
<keyword evidence="2" id="KW-0012">Acyltransferase</keyword>
<evidence type="ECO:0000313" key="3">
    <source>
        <dbReference type="Proteomes" id="UP001141422"/>
    </source>
</evidence>
<dbReference type="PANTHER" id="PTHR37817">
    <property type="entry name" value="N-ACETYLTRANSFERASE EIS"/>
    <property type="match status" value="1"/>
</dbReference>
<dbReference type="Proteomes" id="UP001141422">
    <property type="component" value="Unassembled WGS sequence"/>
</dbReference>
<dbReference type="Pfam" id="PF13527">
    <property type="entry name" value="Acetyltransf_9"/>
    <property type="match status" value="1"/>
</dbReference>
<keyword evidence="2" id="KW-0808">Transferase</keyword>
<comment type="caution">
    <text evidence="2">The sequence shown here is derived from an EMBL/GenBank/DDBJ whole genome shotgun (WGS) entry which is preliminary data.</text>
</comment>
<dbReference type="RefSeq" id="WP_268924119.1">
    <property type="nucleotide sequence ID" value="NZ_JAPTGB010000003.1"/>
</dbReference>
<dbReference type="InterPro" id="IPR036527">
    <property type="entry name" value="SCP2_sterol-bd_dom_sf"/>
</dbReference>
<evidence type="ECO:0000259" key="1">
    <source>
        <dbReference type="PROSITE" id="PS51186"/>
    </source>
</evidence>
<dbReference type="SUPFAM" id="SSF55718">
    <property type="entry name" value="SCP-like"/>
    <property type="match status" value="1"/>
</dbReference>
<dbReference type="PANTHER" id="PTHR37817:SF1">
    <property type="entry name" value="N-ACETYLTRANSFERASE EIS"/>
    <property type="match status" value="1"/>
</dbReference>
<dbReference type="PROSITE" id="PS51186">
    <property type="entry name" value="GNAT"/>
    <property type="match status" value="1"/>
</dbReference>